<evidence type="ECO:0000256" key="1">
    <source>
        <dbReference type="ARBA" id="ARBA00004141"/>
    </source>
</evidence>
<feature type="transmembrane region" description="Helical" evidence="6">
    <location>
        <begin position="352"/>
        <end position="372"/>
    </location>
</feature>
<evidence type="ECO:0000256" key="6">
    <source>
        <dbReference type="SAM" id="Phobius"/>
    </source>
</evidence>
<dbReference type="EMBL" id="AP027081">
    <property type="protein sequence ID" value="BDU75490.1"/>
    <property type="molecule type" value="Genomic_DNA"/>
</dbReference>
<proteinExistence type="predicted"/>
<evidence type="ECO:0000256" key="2">
    <source>
        <dbReference type="ARBA" id="ARBA00022692"/>
    </source>
</evidence>
<keyword evidence="2 6" id="KW-0812">Transmembrane</keyword>
<dbReference type="PANTHER" id="PTHR31566">
    <property type="entry name" value="CYTOCHROME C BIOGENESIS PROTEIN CCS1, CHLOROPLASTIC"/>
    <property type="match status" value="1"/>
</dbReference>
<keyword evidence="4 6" id="KW-1133">Transmembrane helix</keyword>
<dbReference type="RefSeq" id="WP_243330696.1">
    <property type="nucleotide sequence ID" value="NZ_AP027081.1"/>
</dbReference>
<feature type="transmembrane region" description="Helical" evidence="6">
    <location>
        <begin position="68"/>
        <end position="88"/>
    </location>
</feature>
<sequence>MIKDKLLRLWNGLASMQVTIVSMVLLMALVLLCTLAQTDLGTFGAVHVYMRSFVVKRWFTGIPFPVPVFPGGALVGLVLVLNLTAALIKRIDFNWHKAGIWVAHAGLILLVAGEFSTGAFQVETNMSIEEGQTVNWLESPREFELTVTDVTDPARPEAYGIPESLLKQGKDLPLPGTPLTVRVKAYYPNSTLTRLGPGDGAPLATQGVGTGIKVAEAPLAATETEVNLVSAVVEPLAGGRSYGTWLASNGIGAPQSFIADGRTYTLAVQNRRWYLPYSLTLKKFSHDLYPGTNIPKNFSSLVHVSNPSRNEERDVLIYMNQPLRYEGRAFYQASFGKGDKLSILQVVQNPGWLIPYISCTLITLGLLIHFGLTLRRSMKRRQEQKVNA</sequence>
<evidence type="ECO:0000313" key="8">
    <source>
        <dbReference type="EMBL" id="BDU75490.1"/>
    </source>
</evidence>
<evidence type="ECO:0000256" key="5">
    <source>
        <dbReference type="ARBA" id="ARBA00023136"/>
    </source>
</evidence>
<dbReference type="Proteomes" id="UP001228113">
    <property type="component" value="Chromosome"/>
</dbReference>
<name>A0AA48GTQ6_9BACT</name>
<dbReference type="InterPro" id="IPR007816">
    <property type="entry name" value="ResB-like_domain"/>
</dbReference>
<comment type="subcellular location">
    <subcellularLocation>
        <location evidence="1">Membrane</location>
        <topology evidence="1">Multi-pass membrane protein</topology>
    </subcellularLocation>
</comment>
<evidence type="ECO:0000313" key="9">
    <source>
        <dbReference type="Proteomes" id="UP001228113"/>
    </source>
</evidence>
<evidence type="ECO:0000256" key="4">
    <source>
        <dbReference type="ARBA" id="ARBA00022989"/>
    </source>
</evidence>
<keyword evidence="5 6" id="KW-0472">Membrane</keyword>
<evidence type="ECO:0000256" key="3">
    <source>
        <dbReference type="ARBA" id="ARBA00022748"/>
    </source>
</evidence>
<protein>
    <recommendedName>
        <fullName evidence="7">ResB-like domain-containing protein</fullName>
    </recommendedName>
</protein>
<accession>A0AA48GTQ6</accession>
<dbReference type="InterPro" id="IPR023494">
    <property type="entry name" value="Cyt_c_bgen_Ccs1/CcsB/ResB"/>
</dbReference>
<gene>
    <name evidence="8" type="ORF">METESE_04480</name>
</gene>
<evidence type="ECO:0000259" key="7">
    <source>
        <dbReference type="Pfam" id="PF05140"/>
    </source>
</evidence>
<keyword evidence="9" id="KW-1185">Reference proteome</keyword>
<dbReference type="AlphaFoldDB" id="A0AA48GTQ6"/>
<dbReference type="GO" id="GO:0016020">
    <property type="term" value="C:membrane"/>
    <property type="evidence" value="ECO:0007669"/>
    <property type="project" value="UniProtKB-SubCell"/>
</dbReference>
<feature type="domain" description="ResB-like" evidence="7">
    <location>
        <begin position="250"/>
        <end position="340"/>
    </location>
</feature>
<dbReference type="Pfam" id="PF05140">
    <property type="entry name" value="ResB"/>
    <property type="match status" value="1"/>
</dbReference>
<dbReference type="GO" id="GO:0017004">
    <property type="term" value="P:cytochrome complex assembly"/>
    <property type="evidence" value="ECO:0007669"/>
    <property type="project" value="UniProtKB-KW"/>
</dbReference>
<organism evidence="8 9">
    <name type="scientific">Mesoterricola sediminis</name>
    <dbReference type="NCBI Taxonomy" id="2927980"/>
    <lineage>
        <taxon>Bacteria</taxon>
        <taxon>Pseudomonadati</taxon>
        <taxon>Acidobacteriota</taxon>
        <taxon>Holophagae</taxon>
        <taxon>Holophagales</taxon>
        <taxon>Holophagaceae</taxon>
        <taxon>Mesoterricola</taxon>
    </lineage>
</organism>
<keyword evidence="3" id="KW-0201">Cytochrome c-type biogenesis</keyword>
<feature type="transmembrane region" description="Helical" evidence="6">
    <location>
        <begin position="100"/>
        <end position="120"/>
    </location>
</feature>
<reference evidence="8" key="1">
    <citation type="journal article" date="2023" name="Int. J. Syst. Evol. Microbiol.">
        <title>Mesoterricola silvestris gen. nov., sp. nov., Mesoterricola sediminis sp. nov., Geothrix oryzae sp. nov., Geothrix edaphica sp. nov., Geothrix rubra sp. nov., and Geothrix limicola sp. nov., six novel members of Acidobacteriota isolated from soils.</title>
        <authorList>
            <person name="Itoh H."/>
            <person name="Sugisawa Y."/>
            <person name="Mise K."/>
            <person name="Xu Z."/>
            <person name="Kuniyasu M."/>
            <person name="Ushijima N."/>
            <person name="Kawano K."/>
            <person name="Kobayashi E."/>
            <person name="Shiratori Y."/>
            <person name="Masuda Y."/>
            <person name="Senoo K."/>
        </authorList>
    </citation>
    <scope>NUCLEOTIDE SEQUENCE</scope>
    <source>
        <strain evidence="8">W786</strain>
    </source>
</reference>
<dbReference type="KEGG" id="msea:METESE_04480"/>